<evidence type="ECO:0000313" key="6">
    <source>
        <dbReference type="Proteomes" id="UP000318578"/>
    </source>
</evidence>
<protein>
    <recommendedName>
        <fullName evidence="3">Carboxylic ester hydrolase</fullName>
        <ecNumber evidence="3">3.1.1.-</ecNumber>
    </recommendedName>
</protein>
<dbReference type="InterPro" id="IPR002018">
    <property type="entry name" value="CarbesteraseB"/>
</dbReference>
<dbReference type="InterPro" id="IPR019819">
    <property type="entry name" value="Carboxylesterase_B_CS"/>
</dbReference>
<keyword evidence="2 3" id="KW-0378">Hydrolase</keyword>
<dbReference type="EMBL" id="VJZA01000001">
    <property type="protein sequence ID" value="TVT25914.1"/>
    <property type="molecule type" value="Genomic_DNA"/>
</dbReference>
<dbReference type="Proteomes" id="UP000318578">
    <property type="component" value="Unassembled WGS sequence"/>
</dbReference>
<dbReference type="EC" id="3.1.1.-" evidence="3"/>
<dbReference type="Gene3D" id="3.40.50.1820">
    <property type="entry name" value="alpha/beta hydrolase"/>
    <property type="match status" value="1"/>
</dbReference>
<dbReference type="RefSeq" id="WP_144631764.1">
    <property type="nucleotide sequence ID" value="NZ_BNAX01000008.1"/>
</dbReference>
<dbReference type="InterPro" id="IPR029063">
    <property type="entry name" value="SAM-dependent_MTases_sf"/>
</dbReference>
<evidence type="ECO:0000256" key="3">
    <source>
        <dbReference type="RuleBase" id="RU361235"/>
    </source>
</evidence>
<feature type="domain" description="Carboxylesterase type B" evidence="4">
    <location>
        <begin position="150"/>
        <end position="648"/>
    </location>
</feature>
<evidence type="ECO:0000256" key="1">
    <source>
        <dbReference type="ARBA" id="ARBA00005964"/>
    </source>
</evidence>
<dbReference type="SUPFAM" id="SSF53335">
    <property type="entry name" value="S-adenosyl-L-methionine-dependent methyltransferases"/>
    <property type="match status" value="1"/>
</dbReference>
<name>A0A558ANT5_9PSEU</name>
<reference evidence="5 6" key="1">
    <citation type="submission" date="2019-07" db="EMBL/GenBank/DDBJ databases">
        <title>New species of Amycolatopsis and Streptomyces.</title>
        <authorList>
            <person name="Duangmal K."/>
            <person name="Teo W.F.A."/>
            <person name="Lipun K."/>
        </authorList>
    </citation>
    <scope>NUCLEOTIDE SEQUENCE [LARGE SCALE GENOMIC DNA]</scope>
    <source>
        <strain evidence="5 6">JCM 30562</strain>
    </source>
</reference>
<accession>A0A558ANT5</accession>
<evidence type="ECO:0000256" key="2">
    <source>
        <dbReference type="ARBA" id="ARBA00022801"/>
    </source>
</evidence>
<dbReference type="AlphaFoldDB" id="A0A558ANT5"/>
<keyword evidence="6" id="KW-1185">Reference proteome</keyword>
<dbReference type="SUPFAM" id="SSF53474">
    <property type="entry name" value="alpha/beta-Hydrolases"/>
    <property type="match status" value="1"/>
</dbReference>
<sequence length="666" mass="71892">MSVWPTGQRDPLAQLRDAGCVPGTETDTKRIPPAIAAHAIATYTRPGDLVLDPGCGAVTVLTEALRAGRLAFGLTFAALRRGRRHERATQPNKHQACSRFPDDVRLADRRTCGRILRSEHPPTGESSFISKRRESVERTYWELAPTLTAPTGRGPVRGLVIDGMHQFLGIPYAAAPVGRLRWRPPVETEGWRLPRDAFAYGNVCAQNNKSFVGFGFSSNTEDCLYLNVYAPAGVDEGAKLPVMVWIPGGGLFIGGSTGYDPSALVKDGQVVFVSFNYRVNVFGFFSHPAINAEDHEIGNYGIMDQQAALRWVQDNIAGFGGDPDNVTIFGESAGGISVWCNIASPGSRGLFHKAIIQSGTGAPLLRTPLTVHVEQNGLDLIRDTGAPGATADDLRAIPASDLLAANLLPDKTFGIGKYEIGQTADGTVIPEPMVDLFTSGRFNRVPTINGTTRSEFNWFQGLIELSTGTPIPAEAYAAIMRDALTNLPPIMLGRTIPADRIDDIISAYPPADYASASEAMSAAIGDCGFINLGNRQSNRMLREYVDAVYAYEFDVACTSTPWPPVSFPYGAAHTQDLQYLFPNFRGGGGCVVPHDEADAKLAAEMVGYWTTFARTGTPSPESSALPQWPVYDPARENVIRLAIPECHVLEGFGKGHHADLWDGISG</sequence>
<dbReference type="GO" id="GO:0016787">
    <property type="term" value="F:hydrolase activity"/>
    <property type="evidence" value="ECO:0007669"/>
    <property type="project" value="UniProtKB-KW"/>
</dbReference>
<dbReference type="PROSITE" id="PS00941">
    <property type="entry name" value="CARBOXYLESTERASE_B_2"/>
    <property type="match status" value="1"/>
</dbReference>
<comment type="similarity">
    <text evidence="1 3">Belongs to the type-B carboxylesterase/lipase family.</text>
</comment>
<dbReference type="Pfam" id="PF00135">
    <property type="entry name" value="COesterase"/>
    <property type="match status" value="1"/>
</dbReference>
<dbReference type="PROSITE" id="PS00122">
    <property type="entry name" value="CARBOXYLESTERASE_B_1"/>
    <property type="match status" value="1"/>
</dbReference>
<dbReference type="Gene3D" id="3.40.50.150">
    <property type="entry name" value="Vaccinia Virus protein VP39"/>
    <property type="match status" value="1"/>
</dbReference>
<dbReference type="InterPro" id="IPR029058">
    <property type="entry name" value="AB_hydrolase_fold"/>
</dbReference>
<organism evidence="5 6">
    <name type="scientific">Amycolatopsis acidiphila</name>
    <dbReference type="NCBI Taxonomy" id="715473"/>
    <lineage>
        <taxon>Bacteria</taxon>
        <taxon>Bacillati</taxon>
        <taxon>Actinomycetota</taxon>
        <taxon>Actinomycetes</taxon>
        <taxon>Pseudonocardiales</taxon>
        <taxon>Pseudonocardiaceae</taxon>
        <taxon>Amycolatopsis</taxon>
    </lineage>
</organism>
<evidence type="ECO:0000259" key="4">
    <source>
        <dbReference type="Pfam" id="PF00135"/>
    </source>
</evidence>
<evidence type="ECO:0000313" key="5">
    <source>
        <dbReference type="EMBL" id="TVT25914.1"/>
    </source>
</evidence>
<comment type="caution">
    <text evidence="5">The sequence shown here is derived from an EMBL/GenBank/DDBJ whole genome shotgun (WGS) entry which is preliminary data.</text>
</comment>
<dbReference type="InterPro" id="IPR019826">
    <property type="entry name" value="Carboxylesterase_B_AS"/>
</dbReference>
<gene>
    <name evidence="5" type="ORF">FNH06_00290</name>
</gene>
<dbReference type="PANTHER" id="PTHR11559">
    <property type="entry name" value="CARBOXYLESTERASE"/>
    <property type="match status" value="1"/>
</dbReference>
<proteinExistence type="inferred from homology"/>
<dbReference type="InterPro" id="IPR050309">
    <property type="entry name" value="Type-B_Carboxylest/Lipase"/>
</dbReference>
<dbReference type="OrthoDB" id="4308422at2"/>